<keyword evidence="2" id="KW-0808">Transferase</keyword>
<dbReference type="AlphaFoldDB" id="A0A2P2L5T5"/>
<evidence type="ECO:0000256" key="1">
    <source>
        <dbReference type="SAM" id="Phobius"/>
    </source>
</evidence>
<keyword evidence="1" id="KW-0472">Membrane</keyword>
<proteinExistence type="predicted"/>
<reference evidence="2" key="1">
    <citation type="submission" date="2018-02" db="EMBL/GenBank/DDBJ databases">
        <title>Rhizophora mucronata_Transcriptome.</title>
        <authorList>
            <person name="Meera S.P."/>
            <person name="Sreeshan A."/>
            <person name="Augustine A."/>
        </authorList>
    </citation>
    <scope>NUCLEOTIDE SEQUENCE</scope>
    <source>
        <tissue evidence="2">Leaf</tissue>
    </source>
</reference>
<keyword evidence="2" id="KW-0670">Pyruvate</keyword>
<keyword evidence="1" id="KW-0812">Transmembrane</keyword>
<organism evidence="2">
    <name type="scientific">Rhizophora mucronata</name>
    <name type="common">Asiatic mangrove</name>
    <dbReference type="NCBI Taxonomy" id="61149"/>
    <lineage>
        <taxon>Eukaryota</taxon>
        <taxon>Viridiplantae</taxon>
        <taxon>Streptophyta</taxon>
        <taxon>Embryophyta</taxon>
        <taxon>Tracheophyta</taxon>
        <taxon>Spermatophyta</taxon>
        <taxon>Magnoliopsida</taxon>
        <taxon>eudicotyledons</taxon>
        <taxon>Gunneridae</taxon>
        <taxon>Pentapetalae</taxon>
        <taxon>rosids</taxon>
        <taxon>fabids</taxon>
        <taxon>Malpighiales</taxon>
        <taxon>Rhizophoraceae</taxon>
        <taxon>Rhizophora</taxon>
    </lineage>
</organism>
<dbReference type="GO" id="GO:0016740">
    <property type="term" value="F:transferase activity"/>
    <property type="evidence" value="ECO:0007669"/>
    <property type="project" value="UniProtKB-KW"/>
</dbReference>
<evidence type="ECO:0000313" key="2">
    <source>
        <dbReference type="EMBL" id="MBX13327.1"/>
    </source>
</evidence>
<sequence>MATFYALSSFWHNAIKPFLCPGIYVLVSFVFNVPFNLVKCPEKMWLKLCLKCDWPNLQNRDVREELPTQDSKFRKQLHAYT</sequence>
<name>A0A2P2L5T5_RHIMU</name>
<protein>
    <submittedName>
        <fullName evidence="2">Thiosulfate/3-mercaptopyruvate sulfurtransferase 1 isoform X2</fullName>
    </submittedName>
</protein>
<feature type="transmembrane region" description="Helical" evidence="1">
    <location>
        <begin position="15"/>
        <end position="38"/>
    </location>
</feature>
<keyword evidence="1" id="KW-1133">Transmembrane helix</keyword>
<accession>A0A2P2L5T5</accession>
<dbReference type="EMBL" id="GGEC01032843">
    <property type="protein sequence ID" value="MBX13327.1"/>
    <property type="molecule type" value="Transcribed_RNA"/>
</dbReference>